<dbReference type="Proteomes" id="UP000314960">
    <property type="component" value="Chromosome"/>
</dbReference>
<protein>
    <recommendedName>
        <fullName evidence="4">DUF3397 domain-containing protein</fullName>
    </recommendedName>
</protein>
<dbReference type="InterPro" id="IPR024515">
    <property type="entry name" value="DUF3397"/>
</dbReference>
<evidence type="ECO:0000313" key="3">
    <source>
        <dbReference type="Proteomes" id="UP000314960"/>
    </source>
</evidence>
<dbReference type="KEGG" id="lhw:BSQ49_07520"/>
<evidence type="ECO:0000313" key="2">
    <source>
        <dbReference type="EMBL" id="AUJ30063.1"/>
    </source>
</evidence>
<evidence type="ECO:0008006" key="4">
    <source>
        <dbReference type="Google" id="ProtNLM"/>
    </source>
</evidence>
<proteinExistence type="predicted"/>
<feature type="transmembrane region" description="Helical" evidence="1">
    <location>
        <begin position="6"/>
        <end position="23"/>
    </location>
</feature>
<organism evidence="2 3">
    <name type="scientific">Liquorilactobacillus hordei</name>
    <dbReference type="NCBI Taxonomy" id="468911"/>
    <lineage>
        <taxon>Bacteria</taxon>
        <taxon>Bacillati</taxon>
        <taxon>Bacillota</taxon>
        <taxon>Bacilli</taxon>
        <taxon>Lactobacillales</taxon>
        <taxon>Lactobacillaceae</taxon>
        <taxon>Liquorilactobacillus</taxon>
    </lineage>
</organism>
<sequence length="113" mass="13598">MSWYYQVLLILGVFLFLMVLKKFMPIRIRRKFRISELMVIPVLYCIFMTSLTQLELSVIPFLFFGLGLLGIMMTLVYAYIEGEIIYRTFFRAYFHFCELVIYVLFIPLFIFSI</sequence>
<reference evidence="2 3" key="1">
    <citation type="submission" date="2016-11" db="EMBL/GenBank/DDBJ databases">
        <title>Interaction between Lactobacillus species and yeast in water kefir.</title>
        <authorList>
            <person name="Behr J."/>
            <person name="Xu D."/>
            <person name="Vogel R.F."/>
        </authorList>
    </citation>
    <scope>NUCLEOTIDE SEQUENCE [LARGE SCALE GENOMIC DNA]</scope>
    <source>
        <strain evidence="2 3">TMW 1.1822</strain>
    </source>
</reference>
<keyword evidence="1" id="KW-1133">Transmembrane helix</keyword>
<gene>
    <name evidence="2" type="ORF">BSQ49_07520</name>
</gene>
<accession>A0A3S6QPX1</accession>
<keyword evidence="1" id="KW-0812">Transmembrane</keyword>
<dbReference type="RefSeq" id="WP_141053916.1">
    <property type="nucleotide sequence ID" value="NZ_JBDNQB010000003.1"/>
</dbReference>
<feature type="transmembrane region" description="Helical" evidence="1">
    <location>
        <begin position="58"/>
        <end position="80"/>
    </location>
</feature>
<keyword evidence="1" id="KW-0472">Membrane</keyword>
<evidence type="ECO:0000256" key="1">
    <source>
        <dbReference type="SAM" id="Phobius"/>
    </source>
</evidence>
<feature type="transmembrane region" description="Helical" evidence="1">
    <location>
        <begin position="92"/>
        <end position="111"/>
    </location>
</feature>
<feature type="transmembrane region" description="Helical" evidence="1">
    <location>
        <begin position="35"/>
        <end position="52"/>
    </location>
</feature>
<name>A0A3S6QPX1_9LACO</name>
<dbReference type="Pfam" id="PF11877">
    <property type="entry name" value="DUF3397"/>
    <property type="match status" value="1"/>
</dbReference>
<dbReference type="EMBL" id="CP018176">
    <property type="protein sequence ID" value="AUJ30063.1"/>
    <property type="molecule type" value="Genomic_DNA"/>
</dbReference>
<dbReference type="AlphaFoldDB" id="A0A3S6QPX1"/>